<dbReference type="EMBL" id="JAGUCO010000003">
    <property type="protein sequence ID" value="MBS2097903.1"/>
    <property type="molecule type" value="Genomic_DNA"/>
</dbReference>
<dbReference type="Pfam" id="PF09587">
    <property type="entry name" value="PGA_cap"/>
    <property type="match status" value="1"/>
</dbReference>
<comment type="caution">
    <text evidence="4">The sequence shown here is derived from an EMBL/GenBank/DDBJ whole genome shotgun (WGS) entry which is preliminary data.</text>
</comment>
<gene>
    <name evidence="4" type="ORF">KEM10_06390</name>
</gene>
<sequence length="380" mass="42840">MRFIVILIICFSISAQAQQKIQLLFMGDVMGHDTQINSARIDSTGEYDYYSVFKYIKDDIKTADIAIANLEVTLAGPPHKGYPQFSSPDTLADALVDAGIDALVMANNHCVDRRRQGLERTVKILDEKGIPRTGVFKDSLDRAKHNPLLIEKDGFRLAILNYTYGTNGIRVTPPNIVNTLDTAVMSKDIALANSMQVDKVIVFLHWGWEYNLSPNPDQKKMTQFLWSKGIDVVIGSHPHVVQPMKWINNEKQNQLVVYSLGNFVSNQRPAPRDGGAMAMVELTKEADSTYISNAEYQLTWVYTPIENGKKRFYVLPADRYKNAAHWPDASARKRITEYVSEAGDVFKNNINVKKRDFKIPLFALKGKEVGMITIEAPKKI</sequence>
<accession>A0ABS5JSQ1</accession>
<dbReference type="Gene3D" id="3.60.21.10">
    <property type="match status" value="1"/>
</dbReference>
<feature type="chain" id="PRO_5047251776" evidence="2">
    <location>
        <begin position="18"/>
        <end position="380"/>
    </location>
</feature>
<reference evidence="4 5" key="1">
    <citation type="journal article" date="2015" name="Int. J. Syst. Evol. Microbiol.">
        <title>Carboxylicivirga linearis sp. nov., isolated from a sea cucumber culture pond.</title>
        <authorList>
            <person name="Wang F.Q."/>
            <person name="Zhou Y.X."/>
            <person name="Lin X.Z."/>
            <person name="Chen G.J."/>
            <person name="Du Z.J."/>
        </authorList>
    </citation>
    <scope>NUCLEOTIDE SEQUENCE [LARGE SCALE GENOMIC DNA]</scope>
    <source>
        <strain evidence="4 5">FB218</strain>
    </source>
</reference>
<name>A0ABS5JSQ1_9BACT</name>
<dbReference type="InterPro" id="IPR052169">
    <property type="entry name" value="CW_Biosynth-Accessory"/>
</dbReference>
<dbReference type="SMART" id="SM00854">
    <property type="entry name" value="PGA_cap"/>
    <property type="match status" value="1"/>
</dbReference>
<protein>
    <submittedName>
        <fullName evidence="4">CapA family protein</fullName>
    </submittedName>
</protein>
<dbReference type="Proteomes" id="UP000708576">
    <property type="component" value="Unassembled WGS sequence"/>
</dbReference>
<dbReference type="SUPFAM" id="SSF56300">
    <property type="entry name" value="Metallo-dependent phosphatases"/>
    <property type="match status" value="1"/>
</dbReference>
<evidence type="ECO:0000313" key="5">
    <source>
        <dbReference type="Proteomes" id="UP000708576"/>
    </source>
</evidence>
<feature type="domain" description="Capsule synthesis protein CapA" evidence="3">
    <location>
        <begin position="22"/>
        <end position="267"/>
    </location>
</feature>
<dbReference type="InterPro" id="IPR019079">
    <property type="entry name" value="Capsule_synth_CapA"/>
</dbReference>
<dbReference type="CDD" id="cd07381">
    <property type="entry name" value="MPP_CapA"/>
    <property type="match status" value="1"/>
</dbReference>
<dbReference type="RefSeq" id="WP_212214988.1">
    <property type="nucleotide sequence ID" value="NZ_JAGUCO010000003.1"/>
</dbReference>
<comment type="similarity">
    <text evidence="1">Belongs to the CapA family.</text>
</comment>
<organism evidence="4 5">
    <name type="scientific">Carboxylicivirga linearis</name>
    <dbReference type="NCBI Taxonomy" id="1628157"/>
    <lineage>
        <taxon>Bacteria</taxon>
        <taxon>Pseudomonadati</taxon>
        <taxon>Bacteroidota</taxon>
        <taxon>Bacteroidia</taxon>
        <taxon>Marinilabiliales</taxon>
        <taxon>Marinilabiliaceae</taxon>
        <taxon>Carboxylicivirga</taxon>
    </lineage>
</organism>
<dbReference type="InterPro" id="IPR029052">
    <property type="entry name" value="Metallo-depent_PP-like"/>
</dbReference>
<keyword evidence="2" id="KW-0732">Signal</keyword>
<evidence type="ECO:0000313" key="4">
    <source>
        <dbReference type="EMBL" id="MBS2097903.1"/>
    </source>
</evidence>
<evidence type="ECO:0000259" key="3">
    <source>
        <dbReference type="SMART" id="SM00854"/>
    </source>
</evidence>
<dbReference type="PANTHER" id="PTHR33393:SF12">
    <property type="entry name" value="CAPSULE BIOSYNTHESIS PROTEIN CAPA"/>
    <property type="match status" value="1"/>
</dbReference>
<evidence type="ECO:0000256" key="1">
    <source>
        <dbReference type="ARBA" id="ARBA00005662"/>
    </source>
</evidence>
<evidence type="ECO:0000256" key="2">
    <source>
        <dbReference type="SAM" id="SignalP"/>
    </source>
</evidence>
<feature type="signal peptide" evidence="2">
    <location>
        <begin position="1"/>
        <end position="17"/>
    </location>
</feature>
<keyword evidence="5" id="KW-1185">Reference proteome</keyword>
<proteinExistence type="inferred from homology"/>
<dbReference type="PANTHER" id="PTHR33393">
    <property type="entry name" value="POLYGLUTAMINE SYNTHESIS ACCESSORY PROTEIN RV0574C-RELATED"/>
    <property type="match status" value="1"/>
</dbReference>